<dbReference type="GO" id="GO:0004523">
    <property type="term" value="F:RNA-DNA hybrid ribonuclease activity"/>
    <property type="evidence" value="ECO:0007669"/>
    <property type="project" value="InterPro"/>
</dbReference>
<sequence>MDPTTGPPIPPSASPSPPFVGPAEPSVLVCMWDGAVRSGSHSAGGIVFLNHAREVLWDMGVQFPLVDDPIVTELLVLREAISWCLGHGFLEMRFEGDAKVVIDNINKADVRDNRMGAIL</sequence>
<dbReference type="Pfam" id="PF13456">
    <property type="entry name" value="RVT_3"/>
    <property type="match status" value="1"/>
</dbReference>
<dbReference type="EMBL" id="OZ034816">
    <property type="protein sequence ID" value="CAL1373191.1"/>
    <property type="molecule type" value="Genomic_DNA"/>
</dbReference>
<reference evidence="2 3" key="1">
    <citation type="submission" date="2024-04" db="EMBL/GenBank/DDBJ databases">
        <authorList>
            <person name="Fracassetti M."/>
        </authorList>
    </citation>
    <scope>NUCLEOTIDE SEQUENCE [LARGE SCALE GENOMIC DNA]</scope>
</reference>
<evidence type="ECO:0000313" key="3">
    <source>
        <dbReference type="Proteomes" id="UP001497516"/>
    </source>
</evidence>
<organism evidence="2 3">
    <name type="scientific">Linum trigynum</name>
    <dbReference type="NCBI Taxonomy" id="586398"/>
    <lineage>
        <taxon>Eukaryota</taxon>
        <taxon>Viridiplantae</taxon>
        <taxon>Streptophyta</taxon>
        <taxon>Embryophyta</taxon>
        <taxon>Tracheophyta</taxon>
        <taxon>Spermatophyta</taxon>
        <taxon>Magnoliopsida</taxon>
        <taxon>eudicotyledons</taxon>
        <taxon>Gunneridae</taxon>
        <taxon>Pentapetalae</taxon>
        <taxon>rosids</taxon>
        <taxon>fabids</taxon>
        <taxon>Malpighiales</taxon>
        <taxon>Linaceae</taxon>
        <taxon>Linum</taxon>
    </lineage>
</organism>
<dbReference type="InterPro" id="IPR002156">
    <property type="entry name" value="RNaseH_domain"/>
</dbReference>
<dbReference type="InterPro" id="IPR052929">
    <property type="entry name" value="RNase_H-like_EbsB-rel"/>
</dbReference>
<keyword evidence="3" id="KW-1185">Reference proteome</keyword>
<feature type="domain" description="RNase H type-1" evidence="1">
    <location>
        <begin position="33"/>
        <end position="110"/>
    </location>
</feature>
<name>A0AAV2DH39_9ROSI</name>
<dbReference type="AlphaFoldDB" id="A0AAV2DH39"/>
<gene>
    <name evidence="2" type="ORF">LTRI10_LOCUS15137</name>
</gene>
<accession>A0AAV2DH39</accession>
<evidence type="ECO:0000313" key="2">
    <source>
        <dbReference type="EMBL" id="CAL1373191.1"/>
    </source>
</evidence>
<protein>
    <recommendedName>
        <fullName evidence="1">RNase H type-1 domain-containing protein</fullName>
    </recommendedName>
</protein>
<evidence type="ECO:0000259" key="1">
    <source>
        <dbReference type="Pfam" id="PF13456"/>
    </source>
</evidence>
<dbReference type="GO" id="GO:0003676">
    <property type="term" value="F:nucleic acid binding"/>
    <property type="evidence" value="ECO:0007669"/>
    <property type="project" value="InterPro"/>
</dbReference>
<proteinExistence type="predicted"/>
<dbReference type="PANTHER" id="PTHR47074">
    <property type="entry name" value="BNAC02G40300D PROTEIN"/>
    <property type="match status" value="1"/>
</dbReference>
<dbReference type="PANTHER" id="PTHR47074:SF48">
    <property type="entry name" value="POLYNUCLEOTIDYL TRANSFERASE, RIBONUCLEASE H-LIKE SUPERFAMILY PROTEIN"/>
    <property type="match status" value="1"/>
</dbReference>
<dbReference type="Proteomes" id="UP001497516">
    <property type="component" value="Chromosome 3"/>
</dbReference>